<evidence type="ECO:0000259" key="10">
    <source>
        <dbReference type="PROSITE" id="PS50199"/>
    </source>
</evidence>
<organism evidence="11 12">
    <name type="scientific">Euphydryas editha</name>
    <name type="common">Edith's checkerspot</name>
    <dbReference type="NCBI Taxonomy" id="104508"/>
    <lineage>
        <taxon>Eukaryota</taxon>
        <taxon>Metazoa</taxon>
        <taxon>Ecdysozoa</taxon>
        <taxon>Arthropoda</taxon>
        <taxon>Hexapoda</taxon>
        <taxon>Insecta</taxon>
        <taxon>Pterygota</taxon>
        <taxon>Neoptera</taxon>
        <taxon>Endopterygota</taxon>
        <taxon>Lepidoptera</taxon>
        <taxon>Glossata</taxon>
        <taxon>Ditrysia</taxon>
        <taxon>Papilionoidea</taxon>
        <taxon>Nymphalidae</taxon>
        <taxon>Nymphalinae</taxon>
        <taxon>Euphydryas</taxon>
    </lineage>
</organism>
<dbReference type="GO" id="GO:0003723">
    <property type="term" value="F:RNA binding"/>
    <property type="evidence" value="ECO:0007669"/>
    <property type="project" value="UniProtKB-KW"/>
</dbReference>
<feature type="compositionally biased region" description="Acidic residues" evidence="9">
    <location>
        <begin position="1193"/>
        <end position="1208"/>
    </location>
</feature>
<protein>
    <recommendedName>
        <fullName evidence="10">RanBP2-type domain-containing protein</fullName>
    </recommendedName>
</protein>
<dbReference type="Proteomes" id="UP001153954">
    <property type="component" value="Unassembled WGS sequence"/>
</dbReference>
<dbReference type="PANTHER" id="PTHR12999:SF17">
    <property type="entry name" value="ZINC FINGER RAN-BINDING DOMAIN-CONTAINING PROTEIN 2"/>
    <property type="match status" value="1"/>
</dbReference>
<evidence type="ECO:0000256" key="3">
    <source>
        <dbReference type="ARBA" id="ARBA00022737"/>
    </source>
</evidence>
<evidence type="ECO:0000256" key="5">
    <source>
        <dbReference type="ARBA" id="ARBA00022833"/>
    </source>
</evidence>
<evidence type="ECO:0000256" key="4">
    <source>
        <dbReference type="ARBA" id="ARBA00022771"/>
    </source>
</evidence>
<accession>A0AAU9UNY8</accession>
<sequence>MNDGDWICSDPNCGNINFARRNSCYRCNKDRPNAGKPFKKKLGTEIGKSAAEKSRGLFNADDWQCNKCANVNWARRQTCNVCNAPKFGEVEARTGYGGGYNERGVVEYRRRESSSDDEYDEFGRKKRKRKSDSEEKVGITEGPVSKKLPPTMLQKEINMDIVMPVPVSNISLPINNSPEKVNGSLSDGSVCDFPPLNKIALKRSQFQNQLPFYRRDLNIPPYKTNGIQRKRFTSVGDKDQTGSSGYDTSSKKSRNESSVSPAMKSYNPVMENRVSSTNNDVVYKFTGSNPAEDFEVTYTVEERVKAAAFAIVYNNCKISTDKFESLYDKPAPDFKTIFAWRQRLLTTGCLVDSHLEILKKDVEKPINNQTVAAGNNIRNKVFQKLPNPDEIAIISDSDEDSSKNPEVNNQASFNLRQKSVSTDTLIIGGIVDNETRATGGSVSTVDERMSQGRSHSTSTHHRTRSSSCDSQDSNYPDSELEHMEPKILNKKSNSVKSNNTLQSVCDSDSESISYHSDELDFRSRVFDDSRKVKRKVKKRPTTSNEINSYTSTENQSFPGYSTLKLLEQSPLVTGNIYLSNFQNMSANQRHRDPHTVENDGYSSEYVPTKLGAKVKNNYQDFKNNVKKRGYWAKGNGSTFSNVPAIPVTAPAEPKDVVKKSSMNNYIVGTQYEIQLPGLENRLEDFTKDEIDNCTTADQYIPFDKPPEVAKKDMKLTENCSRIFDIVQSNATVKKRSIMDIFGNNDESRESPDKNNDLDNFDCVRKRYETEWDEDDDALYKNSDSVDMLPESSRDACKRTPSPTSIDPIRAPSPVTNMLYGTSSDIQKDITKTNTIDVNVITEKRDMLLGLLKDLQGNEQTNNDISCDVHKPINREFKENLIEVTTNNFMTTKPEEIPIAKPEAIPKDVCEEINYLADNNDDIPLPSAIPEIKSKVVSPSTRVHILESIIIKPDNSKNISSVVNNCDQIELDKDQPINEQATQTKQTAENVLQHSNQDVSKAQTLSNPLQIDLSNILSNINTNTLLLALQNLQQFSQPNNPVNHDNSVNGQVNGIDNENETLETINLTNDEEWEKESNQDESIERELEKLDGNTGDTPFLSDIFDPGPVVIPPSVTKKLNINLKNTNDNKKSQTPHLNENAPVIGNFKSFALPKPILLNRLKLTVKQPDKNVKTADGKRIKRKRKTKASASQEEAGEEEEDEEESGDDADLSKYDLWGSDGEQGNSSKMDDDDKEKEEDKSKDDTLNTLDKNGRSENKSKKRSRSSSSSSSTSSSSSSSHSSTQTPKNKFDDFNLNSERESQHGSPKGRKSRSRSRSPRSRSAGTPSRRKSRDSRSAGETRNHDTSREKERSRDRDRRDRSRGSRERKERRYSREGSSNHYGARGRHR</sequence>
<feature type="region of interest" description="Disordered" evidence="9">
    <location>
        <begin position="436"/>
        <end position="479"/>
    </location>
</feature>
<feature type="compositionally biased region" description="Basic and acidic residues" evidence="9">
    <location>
        <begin position="1332"/>
        <end position="1373"/>
    </location>
</feature>
<keyword evidence="4 8" id="KW-0863">Zinc-finger</keyword>
<name>A0AAU9UNY8_EUPED</name>
<dbReference type="SMART" id="SM00547">
    <property type="entry name" value="ZnF_RBZ"/>
    <property type="match status" value="2"/>
</dbReference>
<feature type="region of interest" description="Disordered" evidence="9">
    <location>
        <begin position="223"/>
        <end position="264"/>
    </location>
</feature>
<evidence type="ECO:0000256" key="7">
    <source>
        <dbReference type="ARBA" id="ARBA00023242"/>
    </source>
</evidence>
<dbReference type="FunFam" id="4.10.1060.10:FF:000004">
    <property type="entry name" value="Zinc finger Ran-binding domain-containing protein 2"/>
    <property type="match status" value="1"/>
</dbReference>
<feature type="compositionally biased region" description="Basic and acidic residues" evidence="9">
    <location>
        <begin position="1236"/>
        <end position="1257"/>
    </location>
</feature>
<evidence type="ECO:0000313" key="11">
    <source>
        <dbReference type="EMBL" id="CAH2099723.1"/>
    </source>
</evidence>
<feature type="region of interest" description="Disordered" evidence="9">
    <location>
        <begin position="395"/>
        <end position="415"/>
    </location>
</feature>
<dbReference type="GO" id="GO:0001530">
    <property type="term" value="F:lipopolysaccharide binding"/>
    <property type="evidence" value="ECO:0007669"/>
    <property type="project" value="TreeGrafter"/>
</dbReference>
<keyword evidence="7" id="KW-0539">Nucleus</keyword>
<dbReference type="InterPro" id="IPR001876">
    <property type="entry name" value="Znf_RanBP2"/>
</dbReference>
<dbReference type="PROSITE" id="PS50199">
    <property type="entry name" value="ZF_RANBP2_2"/>
    <property type="match status" value="2"/>
</dbReference>
<dbReference type="GO" id="GO:0008270">
    <property type="term" value="F:zinc ion binding"/>
    <property type="evidence" value="ECO:0007669"/>
    <property type="project" value="UniProtKB-KW"/>
</dbReference>
<dbReference type="PROSITE" id="PS01358">
    <property type="entry name" value="ZF_RANBP2_1"/>
    <property type="match status" value="2"/>
</dbReference>
<evidence type="ECO:0000256" key="1">
    <source>
        <dbReference type="ARBA" id="ARBA00004123"/>
    </source>
</evidence>
<dbReference type="SUPFAM" id="SSF90209">
    <property type="entry name" value="Ran binding protein zinc finger-like"/>
    <property type="match status" value="2"/>
</dbReference>
<evidence type="ECO:0000256" key="6">
    <source>
        <dbReference type="ARBA" id="ARBA00022884"/>
    </source>
</evidence>
<feature type="region of interest" description="Disordered" evidence="9">
    <location>
        <begin position="109"/>
        <end position="147"/>
    </location>
</feature>
<feature type="compositionally biased region" description="Low complexity" evidence="9">
    <location>
        <begin position="1264"/>
        <end position="1282"/>
    </location>
</feature>
<keyword evidence="12" id="KW-1185">Reference proteome</keyword>
<dbReference type="Gene3D" id="4.10.1060.10">
    <property type="entry name" value="Zinc finger, RanBP2-type"/>
    <property type="match status" value="2"/>
</dbReference>
<evidence type="ECO:0000256" key="2">
    <source>
        <dbReference type="ARBA" id="ARBA00022723"/>
    </source>
</evidence>
<feature type="domain" description="RanBP2-type" evidence="10">
    <location>
        <begin position="59"/>
        <end position="88"/>
    </location>
</feature>
<keyword evidence="2" id="KW-0479">Metal-binding</keyword>
<feature type="region of interest" description="Disordered" evidence="9">
    <location>
        <begin position="1168"/>
        <end position="1387"/>
    </location>
</feature>
<feature type="compositionally biased region" description="Basic residues" evidence="9">
    <location>
        <begin position="1305"/>
        <end position="1318"/>
    </location>
</feature>
<feature type="compositionally biased region" description="Basic and acidic residues" evidence="9">
    <location>
        <begin position="1287"/>
        <end position="1301"/>
    </location>
</feature>
<keyword evidence="3" id="KW-0677">Repeat</keyword>
<keyword evidence="6" id="KW-0694">RNA-binding</keyword>
<reference evidence="11" key="1">
    <citation type="submission" date="2022-03" db="EMBL/GenBank/DDBJ databases">
        <authorList>
            <person name="Tunstrom K."/>
        </authorList>
    </citation>
    <scope>NUCLEOTIDE SEQUENCE</scope>
</reference>
<evidence type="ECO:0000313" key="12">
    <source>
        <dbReference type="Proteomes" id="UP001153954"/>
    </source>
</evidence>
<keyword evidence="5" id="KW-0862">Zinc</keyword>
<comment type="caution">
    <text evidence="11">The sequence shown here is derived from an EMBL/GenBank/DDBJ whole genome shotgun (WGS) entry which is preliminary data.</text>
</comment>
<feature type="region of interest" description="Disordered" evidence="9">
    <location>
        <begin position="782"/>
        <end position="812"/>
    </location>
</feature>
<proteinExistence type="predicted"/>
<evidence type="ECO:0000256" key="8">
    <source>
        <dbReference type="PROSITE-ProRule" id="PRU00322"/>
    </source>
</evidence>
<gene>
    <name evidence="11" type="ORF">EEDITHA_LOCUS14665</name>
</gene>
<dbReference type="InterPro" id="IPR036443">
    <property type="entry name" value="Znf_RanBP2_sf"/>
</dbReference>
<feature type="compositionally biased region" description="Polar residues" evidence="9">
    <location>
        <begin position="404"/>
        <end position="415"/>
    </location>
</feature>
<feature type="domain" description="RanBP2-type" evidence="10">
    <location>
        <begin position="2"/>
        <end position="33"/>
    </location>
</feature>
<comment type="subcellular location">
    <subcellularLocation>
        <location evidence="1">Nucleus</location>
    </subcellularLocation>
</comment>
<dbReference type="EMBL" id="CAKOGL010000022">
    <property type="protein sequence ID" value="CAH2099723.1"/>
    <property type="molecule type" value="Genomic_DNA"/>
</dbReference>
<dbReference type="Pfam" id="PF00641">
    <property type="entry name" value="Zn_ribbon_RanBP"/>
    <property type="match status" value="1"/>
</dbReference>
<feature type="compositionally biased region" description="Basic and acidic residues" evidence="9">
    <location>
        <begin position="1168"/>
        <end position="1177"/>
    </location>
</feature>
<dbReference type="GO" id="GO:0005634">
    <property type="term" value="C:nucleus"/>
    <property type="evidence" value="ECO:0007669"/>
    <property type="project" value="UniProtKB-SubCell"/>
</dbReference>
<evidence type="ECO:0000256" key="9">
    <source>
        <dbReference type="SAM" id="MobiDB-lite"/>
    </source>
</evidence>
<dbReference type="PANTHER" id="PTHR12999">
    <property type="entry name" value="ZINC FINGER RAN-BINDING DOMAIN-CONTAINING PROTEIN 2 ZRANB2-RELATED"/>
    <property type="match status" value="1"/>
</dbReference>